<feature type="domain" description="AB hydrolase-1" evidence="1">
    <location>
        <begin position="28"/>
        <end position="143"/>
    </location>
</feature>
<dbReference type="PRINTS" id="PR00412">
    <property type="entry name" value="EPOXHYDRLASE"/>
</dbReference>
<name>A0A6M2BU21_9GAMM</name>
<sequence>MSKPVPEGKYATLPNGYRIHYLDEGQGPVVVFLHGSGSGACGYSNFKGNYPALVKAGYRVILPDLIGYGYSDKPADVEYPLSFFIECVKQTLDAIGVSKYTLIGNSLGGAIALGFALAHPQNVEKLVLMAPGGVEDQPDYFKMPGMAVMKEIFMSAEPVTPARLRYFMENALVYDKAHIDDELVAERHALMLTQNPQVVKTMVVPNMTSRLPEIQCPALGFWGINEKMMPETGILKLAKGVPNLRMITVPNCGHWVMVEHREMFNRAVIDFLKND</sequence>
<dbReference type="PRINTS" id="PR00111">
    <property type="entry name" value="ABHYDROLASE"/>
</dbReference>
<comment type="caution">
    <text evidence="2">The sequence shown here is derived from an EMBL/GenBank/DDBJ whole genome shotgun (WGS) entry which is preliminary data.</text>
</comment>
<dbReference type="PANTHER" id="PTHR46438">
    <property type="entry name" value="ALPHA/BETA-HYDROLASES SUPERFAMILY PROTEIN"/>
    <property type="match status" value="1"/>
</dbReference>
<dbReference type="SUPFAM" id="SSF53474">
    <property type="entry name" value="alpha/beta-Hydrolases"/>
    <property type="match status" value="1"/>
</dbReference>
<dbReference type="InterPro" id="IPR029058">
    <property type="entry name" value="AB_hydrolase_fold"/>
</dbReference>
<keyword evidence="3" id="KW-1185">Reference proteome</keyword>
<organism evidence="2 3">
    <name type="scientific">Solimonas terrae</name>
    <dbReference type="NCBI Taxonomy" id="1396819"/>
    <lineage>
        <taxon>Bacteria</taxon>
        <taxon>Pseudomonadati</taxon>
        <taxon>Pseudomonadota</taxon>
        <taxon>Gammaproteobacteria</taxon>
        <taxon>Nevskiales</taxon>
        <taxon>Nevskiaceae</taxon>
        <taxon>Solimonas</taxon>
    </lineage>
</organism>
<dbReference type="EMBL" id="JAAMOW010000006">
    <property type="protein sequence ID" value="NGY05711.1"/>
    <property type="molecule type" value="Genomic_DNA"/>
</dbReference>
<proteinExistence type="predicted"/>
<dbReference type="InterPro" id="IPR000639">
    <property type="entry name" value="Epox_hydrolase-like"/>
</dbReference>
<gene>
    <name evidence="2" type="ORF">G7Y85_13135</name>
</gene>
<dbReference type="RefSeq" id="WP_166257730.1">
    <property type="nucleotide sequence ID" value="NZ_JAAMOW010000006.1"/>
</dbReference>
<dbReference type="Gene3D" id="3.40.50.1820">
    <property type="entry name" value="alpha/beta hydrolase"/>
    <property type="match status" value="1"/>
</dbReference>
<accession>A0A6M2BU21</accession>
<dbReference type="PANTHER" id="PTHR46438:SF11">
    <property type="entry name" value="LIPASE-RELATED"/>
    <property type="match status" value="1"/>
</dbReference>
<evidence type="ECO:0000313" key="3">
    <source>
        <dbReference type="Proteomes" id="UP000472676"/>
    </source>
</evidence>
<dbReference type="AlphaFoldDB" id="A0A6M2BU21"/>
<evidence type="ECO:0000313" key="2">
    <source>
        <dbReference type="EMBL" id="NGY05711.1"/>
    </source>
</evidence>
<evidence type="ECO:0000259" key="1">
    <source>
        <dbReference type="Pfam" id="PF00561"/>
    </source>
</evidence>
<dbReference type="Proteomes" id="UP000472676">
    <property type="component" value="Unassembled WGS sequence"/>
</dbReference>
<keyword evidence="2" id="KW-0378">Hydrolase</keyword>
<reference evidence="2 3" key="1">
    <citation type="journal article" date="2014" name="Int. J. Syst. Evol. Microbiol.">
        <title>Solimonas terrae sp. nov., isolated from soil.</title>
        <authorList>
            <person name="Kim S.J."/>
            <person name="Moon J.Y."/>
            <person name="Weon H.Y."/>
            <person name="Ahn J.H."/>
            <person name="Chen W.M."/>
            <person name="Kwon S.W."/>
        </authorList>
    </citation>
    <scope>NUCLEOTIDE SEQUENCE [LARGE SCALE GENOMIC DNA]</scope>
    <source>
        <strain evidence="2 3">KIS83-12</strain>
    </source>
</reference>
<dbReference type="Pfam" id="PF00561">
    <property type="entry name" value="Abhydrolase_1"/>
    <property type="match status" value="1"/>
</dbReference>
<dbReference type="InterPro" id="IPR000073">
    <property type="entry name" value="AB_hydrolase_1"/>
</dbReference>
<dbReference type="GO" id="GO:0016787">
    <property type="term" value="F:hydrolase activity"/>
    <property type="evidence" value="ECO:0007669"/>
    <property type="project" value="UniProtKB-KW"/>
</dbReference>
<protein>
    <submittedName>
        <fullName evidence="2">Alpha/beta fold hydrolase</fullName>
    </submittedName>
</protein>